<evidence type="ECO:0000256" key="3">
    <source>
        <dbReference type="ARBA" id="ARBA00022475"/>
    </source>
</evidence>
<reference evidence="10" key="1">
    <citation type="submission" date="2023-07" db="EMBL/GenBank/DDBJ databases">
        <title>Genomic Encyclopedia of Type Strains, Phase IV (KMG-IV): sequencing the most valuable type-strain genomes for metagenomic binning, comparative biology and taxonomic classification.</title>
        <authorList>
            <person name="Goeker M."/>
        </authorList>
    </citation>
    <scope>NUCLEOTIDE SEQUENCE</scope>
    <source>
        <strain evidence="10">DSM 26174</strain>
    </source>
</reference>
<keyword evidence="4 7" id="KW-0812">Transmembrane</keyword>
<keyword evidence="10" id="KW-0449">Lipoprotein</keyword>
<comment type="caution">
    <text evidence="10">The sequence shown here is derived from an EMBL/GenBank/DDBJ whole genome shotgun (WGS) entry which is preliminary data.</text>
</comment>
<evidence type="ECO:0000256" key="2">
    <source>
        <dbReference type="ARBA" id="ARBA00005236"/>
    </source>
</evidence>
<evidence type="ECO:0000256" key="7">
    <source>
        <dbReference type="SAM" id="Phobius"/>
    </source>
</evidence>
<dbReference type="Pfam" id="PF02687">
    <property type="entry name" value="FtsX"/>
    <property type="match status" value="1"/>
</dbReference>
<evidence type="ECO:0000256" key="5">
    <source>
        <dbReference type="ARBA" id="ARBA00022989"/>
    </source>
</evidence>
<dbReference type="PANTHER" id="PTHR30489">
    <property type="entry name" value="LIPOPROTEIN-RELEASING SYSTEM TRANSMEMBRANE PROTEIN LOLE"/>
    <property type="match status" value="1"/>
</dbReference>
<evidence type="ECO:0000256" key="6">
    <source>
        <dbReference type="ARBA" id="ARBA00023136"/>
    </source>
</evidence>
<evidence type="ECO:0000256" key="1">
    <source>
        <dbReference type="ARBA" id="ARBA00004651"/>
    </source>
</evidence>
<name>A0AAE3XIM8_9BACT</name>
<dbReference type="EMBL" id="JAVDQD010000001">
    <property type="protein sequence ID" value="MDR6238431.1"/>
    <property type="molecule type" value="Genomic_DNA"/>
</dbReference>
<feature type="transmembrane region" description="Helical" evidence="7">
    <location>
        <begin position="20"/>
        <end position="38"/>
    </location>
</feature>
<dbReference type="InterPro" id="IPR051447">
    <property type="entry name" value="Lipoprotein-release_system"/>
</dbReference>
<feature type="transmembrane region" description="Helical" evidence="7">
    <location>
        <begin position="266"/>
        <end position="292"/>
    </location>
</feature>
<dbReference type="RefSeq" id="WP_309937920.1">
    <property type="nucleotide sequence ID" value="NZ_AP025305.1"/>
</dbReference>
<feature type="transmembrane region" description="Helical" evidence="7">
    <location>
        <begin position="371"/>
        <end position="391"/>
    </location>
</feature>
<feature type="transmembrane region" description="Helical" evidence="7">
    <location>
        <begin position="312"/>
        <end position="342"/>
    </location>
</feature>
<keyword evidence="3" id="KW-1003">Cell membrane</keyword>
<dbReference type="GO" id="GO:0044874">
    <property type="term" value="P:lipoprotein localization to outer membrane"/>
    <property type="evidence" value="ECO:0007669"/>
    <property type="project" value="TreeGrafter"/>
</dbReference>
<proteinExistence type="inferred from homology"/>
<dbReference type="PANTHER" id="PTHR30489:SF0">
    <property type="entry name" value="LIPOPROTEIN-RELEASING SYSTEM TRANSMEMBRANE PROTEIN LOLE"/>
    <property type="match status" value="1"/>
</dbReference>
<protein>
    <submittedName>
        <fullName evidence="10">ABC-type lipoprotein release transport system permease subunit</fullName>
    </submittedName>
</protein>
<keyword evidence="6 7" id="KW-0472">Membrane</keyword>
<dbReference type="InterPro" id="IPR025857">
    <property type="entry name" value="MacB_PCD"/>
</dbReference>
<accession>A0AAE3XIM8</accession>
<sequence>MTIMISWRNVWRNKIRSITIMAAIAIGLFGSILLDGFMNGMMNQSVKGAWENELSHIQIHNKRYLMDENVQDYIPKVEGIESILSSMHEVVSYSSRVKASGMLSSAEGNVGVIAYGIDAENEPRVTGLHKKIVDGVYLSNDQSIPIIIGKKLADQLTARVKSRLVLGLVKADGEITYGAFRVVGIFDNQKDAFDGVNVFVNQDDLLALLEMPRSNSITEIALRLLDESEKDKVKAKLSGTIDDQSVVVRTWNEIDPLLETQRDMSAMFGAIFVAIILIALIFGVVNTMMMVIMERKKELGMLKAIGMKPFKVCLMIVWETVFLSITGAVVGIAFGAMVSQYFSRVGFDLSMFGDGMAYVGYDTMIYPEVTIGFLVFTGIAVVVMAVLASLYPAYNVVRLKPADSLRS</sequence>
<keyword evidence="5 7" id="KW-1133">Transmembrane helix</keyword>
<dbReference type="Pfam" id="PF12704">
    <property type="entry name" value="MacB_PCD"/>
    <property type="match status" value="1"/>
</dbReference>
<feature type="domain" description="ABC3 transporter permease C-terminal" evidence="8">
    <location>
        <begin position="271"/>
        <end position="401"/>
    </location>
</feature>
<dbReference type="InterPro" id="IPR003838">
    <property type="entry name" value="ABC3_permease_C"/>
</dbReference>
<comment type="similarity">
    <text evidence="2">Belongs to the ABC-4 integral membrane protein family. LolC/E subfamily.</text>
</comment>
<evidence type="ECO:0000313" key="10">
    <source>
        <dbReference type="EMBL" id="MDR6238431.1"/>
    </source>
</evidence>
<dbReference type="AlphaFoldDB" id="A0AAE3XIM8"/>
<evidence type="ECO:0000259" key="9">
    <source>
        <dbReference type="Pfam" id="PF12704"/>
    </source>
</evidence>
<comment type="subcellular location">
    <subcellularLocation>
        <location evidence="1">Cell membrane</location>
        <topology evidence="1">Multi-pass membrane protein</topology>
    </subcellularLocation>
</comment>
<keyword evidence="11" id="KW-1185">Reference proteome</keyword>
<evidence type="ECO:0000313" key="11">
    <source>
        <dbReference type="Proteomes" id="UP001185092"/>
    </source>
</evidence>
<evidence type="ECO:0000259" key="8">
    <source>
        <dbReference type="Pfam" id="PF02687"/>
    </source>
</evidence>
<gene>
    <name evidence="10" type="ORF">HNQ88_001407</name>
</gene>
<dbReference type="Proteomes" id="UP001185092">
    <property type="component" value="Unassembled WGS sequence"/>
</dbReference>
<evidence type="ECO:0000256" key="4">
    <source>
        <dbReference type="ARBA" id="ARBA00022692"/>
    </source>
</evidence>
<dbReference type="GO" id="GO:0098797">
    <property type="term" value="C:plasma membrane protein complex"/>
    <property type="evidence" value="ECO:0007669"/>
    <property type="project" value="TreeGrafter"/>
</dbReference>
<feature type="domain" description="MacB-like periplasmic core" evidence="9">
    <location>
        <begin position="17"/>
        <end position="237"/>
    </location>
</feature>
<organism evidence="10 11">
    <name type="scientific">Aureibacter tunicatorum</name>
    <dbReference type="NCBI Taxonomy" id="866807"/>
    <lineage>
        <taxon>Bacteria</taxon>
        <taxon>Pseudomonadati</taxon>
        <taxon>Bacteroidota</taxon>
        <taxon>Cytophagia</taxon>
        <taxon>Cytophagales</taxon>
        <taxon>Persicobacteraceae</taxon>
        <taxon>Aureibacter</taxon>
    </lineage>
</organism>